<gene>
    <name evidence="2" type="ORF">C7V51_11785</name>
</gene>
<organism evidence="2 3">
    <name type="scientific">Rathayibacter iranicus</name>
    <dbReference type="NCBI Taxonomy" id="59737"/>
    <lineage>
        <taxon>Bacteria</taxon>
        <taxon>Bacillati</taxon>
        <taxon>Actinomycetota</taxon>
        <taxon>Actinomycetes</taxon>
        <taxon>Micrococcales</taxon>
        <taxon>Microbacteriaceae</taxon>
        <taxon>Rathayibacter</taxon>
    </lineage>
</organism>
<feature type="compositionally biased region" description="Polar residues" evidence="1">
    <location>
        <begin position="1"/>
        <end position="11"/>
    </location>
</feature>
<feature type="region of interest" description="Disordered" evidence="1">
    <location>
        <begin position="1"/>
        <end position="25"/>
    </location>
</feature>
<evidence type="ECO:0000313" key="2">
    <source>
        <dbReference type="EMBL" id="AZZ56481.1"/>
    </source>
</evidence>
<evidence type="ECO:0000256" key="1">
    <source>
        <dbReference type="SAM" id="MobiDB-lite"/>
    </source>
</evidence>
<name>A0AAD1ADI9_9MICO</name>
<dbReference type="Proteomes" id="UP000283946">
    <property type="component" value="Chromosome"/>
</dbReference>
<sequence>MQTRRSVTSDADGSHHGPEMESHKEIVKRTFIGPSGTKARSRLGKRAFALVSSAGVRRGWPR</sequence>
<dbReference type="AlphaFoldDB" id="A0AAD1ADI9"/>
<evidence type="ECO:0000313" key="3">
    <source>
        <dbReference type="Proteomes" id="UP000283946"/>
    </source>
</evidence>
<dbReference type="KEGG" id="ria:C7V51_11785"/>
<dbReference type="EMBL" id="CP028130">
    <property type="protein sequence ID" value="AZZ56481.1"/>
    <property type="molecule type" value="Genomic_DNA"/>
</dbReference>
<proteinExistence type="predicted"/>
<protein>
    <submittedName>
        <fullName evidence="2">Uncharacterized protein</fullName>
    </submittedName>
</protein>
<accession>A0AAD1ADI9</accession>
<feature type="compositionally biased region" description="Basic and acidic residues" evidence="1">
    <location>
        <begin position="12"/>
        <end position="25"/>
    </location>
</feature>
<reference evidence="2 3" key="1">
    <citation type="submission" date="2018-03" db="EMBL/GenBank/DDBJ databases">
        <title>Bacteriophage NCPPB3778 and a type I-E CRISPR drive the evolution of the US Biological Select Agent, Rathayibacter toxicus.</title>
        <authorList>
            <person name="Davis E.W.II."/>
            <person name="Tabima J.F."/>
            <person name="Weisberg A.J."/>
            <person name="Dantas Lopes L."/>
            <person name="Wiseman M.S."/>
            <person name="Wiseman M.S."/>
            <person name="Pupko T."/>
            <person name="Belcher M.S."/>
            <person name="Sechler A.J."/>
            <person name="Tancos M.A."/>
            <person name="Schroeder B.K."/>
            <person name="Murray T.D."/>
            <person name="Luster D.G."/>
            <person name="Schneider W.L."/>
            <person name="Rogers E."/>
            <person name="Andreote F.D."/>
            <person name="Grunwald N.J."/>
            <person name="Putnam M.L."/>
            <person name="Chang J.H."/>
        </authorList>
    </citation>
    <scope>NUCLEOTIDE SEQUENCE [LARGE SCALE GENOMIC DNA]</scope>
    <source>
        <strain evidence="2 3">NCCPB 2253</strain>
    </source>
</reference>